<sequence length="70" mass="7788">DPNSEHGPICQDLEDGPTRRGFTRPRQQDSHLPRAPPSRTHAHSNLSLIPDKRSSLTQDDGHELLIPTST</sequence>
<dbReference type="AlphaFoldDB" id="A0A392U6J7"/>
<feature type="non-terminal residue" evidence="2">
    <location>
        <position position="1"/>
    </location>
</feature>
<name>A0A392U6J7_9FABA</name>
<reference evidence="2 3" key="1">
    <citation type="journal article" date="2018" name="Front. Plant Sci.">
        <title>Red Clover (Trifolium pratense) and Zigzag Clover (T. medium) - A Picture of Genomic Similarities and Differences.</title>
        <authorList>
            <person name="Dluhosova J."/>
            <person name="Istvanek J."/>
            <person name="Nedelnik J."/>
            <person name="Repkova J."/>
        </authorList>
    </citation>
    <scope>NUCLEOTIDE SEQUENCE [LARGE SCALE GENOMIC DNA]</scope>
    <source>
        <strain evidence="3">cv. 10/8</strain>
        <tissue evidence="2">Leaf</tissue>
    </source>
</reference>
<dbReference type="Proteomes" id="UP000265520">
    <property type="component" value="Unassembled WGS sequence"/>
</dbReference>
<protein>
    <submittedName>
        <fullName evidence="2">Uncharacterized protein</fullName>
    </submittedName>
</protein>
<accession>A0A392U6J7</accession>
<organism evidence="2 3">
    <name type="scientific">Trifolium medium</name>
    <dbReference type="NCBI Taxonomy" id="97028"/>
    <lineage>
        <taxon>Eukaryota</taxon>
        <taxon>Viridiplantae</taxon>
        <taxon>Streptophyta</taxon>
        <taxon>Embryophyta</taxon>
        <taxon>Tracheophyta</taxon>
        <taxon>Spermatophyta</taxon>
        <taxon>Magnoliopsida</taxon>
        <taxon>eudicotyledons</taxon>
        <taxon>Gunneridae</taxon>
        <taxon>Pentapetalae</taxon>
        <taxon>rosids</taxon>
        <taxon>fabids</taxon>
        <taxon>Fabales</taxon>
        <taxon>Fabaceae</taxon>
        <taxon>Papilionoideae</taxon>
        <taxon>50 kb inversion clade</taxon>
        <taxon>NPAAA clade</taxon>
        <taxon>Hologalegina</taxon>
        <taxon>IRL clade</taxon>
        <taxon>Trifolieae</taxon>
        <taxon>Trifolium</taxon>
    </lineage>
</organism>
<keyword evidence="3" id="KW-1185">Reference proteome</keyword>
<evidence type="ECO:0000256" key="1">
    <source>
        <dbReference type="SAM" id="MobiDB-lite"/>
    </source>
</evidence>
<comment type="caution">
    <text evidence="2">The sequence shown here is derived from an EMBL/GenBank/DDBJ whole genome shotgun (WGS) entry which is preliminary data.</text>
</comment>
<feature type="region of interest" description="Disordered" evidence="1">
    <location>
        <begin position="1"/>
        <end position="70"/>
    </location>
</feature>
<evidence type="ECO:0000313" key="2">
    <source>
        <dbReference type="EMBL" id="MCI69119.1"/>
    </source>
</evidence>
<evidence type="ECO:0000313" key="3">
    <source>
        <dbReference type="Proteomes" id="UP000265520"/>
    </source>
</evidence>
<dbReference type="EMBL" id="LXQA010749724">
    <property type="protein sequence ID" value="MCI69119.1"/>
    <property type="molecule type" value="Genomic_DNA"/>
</dbReference>
<feature type="compositionally biased region" description="Basic and acidic residues" evidence="1">
    <location>
        <begin position="50"/>
        <end position="63"/>
    </location>
</feature>
<proteinExistence type="predicted"/>